<protein>
    <submittedName>
        <fullName evidence="2">NADPH:quinone reductase</fullName>
    </submittedName>
</protein>
<dbReference type="InterPro" id="IPR020843">
    <property type="entry name" value="ER"/>
</dbReference>
<name>A0A9W6ST85_9ACTN</name>
<comment type="caution">
    <text evidence="2">The sequence shown here is derived from an EMBL/GenBank/DDBJ whole genome shotgun (WGS) entry which is preliminary data.</text>
</comment>
<gene>
    <name evidence="2" type="ORF">Afil01_67250</name>
</gene>
<organism evidence="2 3">
    <name type="scientific">Actinorhabdospora filicis</name>
    <dbReference type="NCBI Taxonomy" id="1785913"/>
    <lineage>
        <taxon>Bacteria</taxon>
        <taxon>Bacillati</taxon>
        <taxon>Actinomycetota</taxon>
        <taxon>Actinomycetes</taxon>
        <taxon>Micromonosporales</taxon>
        <taxon>Micromonosporaceae</taxon>
        <taxon>Actinorhabdospora</taxon>
    </lineage>
</organism>
<dbReference type="EMBL" id="BSTX01000008">
    <property type="protein sequence ID" value="GLZ81918.1"/>
    <property type="molecule type" value="Genomic_DNA"/>
</dbReference>
<keyword evidence="3" id="KW-1185">Reference proteome</keyword>
<evidence type="ECO:0000313" key="3">
    <source>
        <dbReference type="Proteomes" id="UP001165079"/>
    </source>
</evidence>
<dbReference type="SMART" id="SM00829">
    <property type="entry name" value="PKS_ER"/>
    <property type="match status" value="1"/>
</dbReference>
<dbReference type="Pfam" id="PF13602">
    <property type="entry name" value="ADH_zinc_N_2"/>
    <property type="match status" value="1"/>
</dbReference>
<reference evidence="2" key="1">
    <citation type="submission" date="2023-03" db="EMBL/GenBank/DDBJ databases">
        <title>Actinorhabdospora filicis NBRC 111898.</title>
        <authorList>
            <person name="Ichikawa N."/>
            <person name="Sato H."/>
            <person name="Tonouchi N."/>
        </authorList>
    </citation>
    <scope>NUCLEOTIDE SEQUENCE</scope>
    <source>
        <strain evidence="2">NBRC 111898</strain>
    </source>
</reference>
<dbReference type="SUPFAM" id="SSF51735">
    <property type="entry name" value="NAD(P)-binding Rossmann-fold domains"/>
    <property type="match status" value="1"/>
</dbReference>
<evidence type="ECO:0000313" key="2">
    <source>
        <dbReference type="EMBL" id="GLZ81918.1"/>
    </source>
</evidence>
<dbReference type="InterPro" id="IPR052733">
    <property type="entry name" value="Chloroplast_QOR"/>
</dbReference>
<sequence length="330" mass="33551">MNGGSAHMVRLVRAFYGGIMKSARIHEYGDPSVIRYEDAPRPVPGPGEVLVRVAATSFNPTEMALRSGVLRDLFPLALPYTLGWDVAGTVVEPGEGVDEFAPGAHVIGRSDGGGAAAEYVTVPAAVLTPAPASIPLAHAAAIPIAGVTARQAVERAAITPGLCVLVNGAGGGVGGFATRLAKHAGAHVIATAGPRSAAAVRAHGADRVVDYTASPLTEQLADPVDVLLNLVPVPPSETGPLAALVRPGGRIVSVATPFPAGDTDVAAHHVVARNDADDLAALVRLVDAGTLTVDVSAEHPLSDMARVHRLGEAGGIRGKVVLVPPAERRG</sequence>
<dbReference type="PANTHER" id="PTHR44013">
    <property type="entry name" value="ZINC-TYPE ALCOHOL DEHYDROGENASE-LIKE PROTEIN C16A3.02C"/>
    <property type="match status" value="1"/>
</dbReference>
<dbReference type="InterPro" id="IPR011032">
    <property type="entry name" value="GroES-like_sf"/>
</dbReference>
<dbReference type="GO" id="GO:0016491">
    <property type="term" value="F:oxidoreductase activity"/>
    <property type="evidence" value="ECO:0007669"/>
    <property type="project" value="InterPro"/>
</dbReference>
<dbReference type="Gene3D" id="3.40.50.720">
    <property type="entry name" value="NAD(P)-binding Rossmann-like Domain"/>
    <property type="match status" value="1"/>
</dbReference>
<feature type="domain" description="Enoyl reductase (ER)" evidence="1">
    <location>
        <begin position="29"/>
        <end position="322"/>
    </location>
</feature>
<dbReference type="AlphaFoldDB" id="A0A9W6ST85"/>
<evidence type="ECO:0000259" key="1">
    <source>
        <dbReference type="SMART" id="SM00829"/>
    </source>
</evidence>
<accession>A0A9W6ST85</accession>
<dbReference type="InterPro" id="IPR013154">
    <property type="entry name" value="ADH-like_N"/>
</dbReference>
<dbReference type="SUPFAM" id="SSF50129">
    <property type="entry name" value="GroES-like"/>
    <property type="match status" value="1"/>
</dbReference>
<dbReference type="Proteomes" id="UP001165079">
    <property type="component" value="Unassembled WGS sequence"/>
</dbReference>
<proteinExistence type="predicted"/>
<dbReference type="Gene3D" id="3.90.180.10">
    <property type="entry name" value="Medium-chain alcohol dehydrogenases, catalytic domain"/>
    <property type="match status" value="1"/>
</dbReference>
<dbReference type="InterPro" id="IPR036291">
    <property type="entry name" value="NAD(P)-bd_dom_sf"/>
</dbReference>
<dbReference type="Pfam" id="PF08240">
    <property type="entry name" value="ADH_N"/>
    <property type="match status" value="1"/>
</dbReference>
<dbReference type="CDD" id="cd05289">
    <property type="entry name" value="MDR_like_2"/>
    <property type="match status" value="1"/>
</dbReference>
<dbReference type="PANTHER" id="PTHR44013:SF1">
    <property type="entry name" value="ZINC-TYPE ALCOHOL DEHYDROGENASE-LIKE PROTEIN C16A3.02C"/>
    <property type="match status" value="1"/>
</dbReference>